<protein>
    <submittedName>
        <fullName evidence="2">Uncharacterized protein</fullName>
    </submittedName>
</protein>
<gene>
    <name evidence="2" type="ORF">HAX54_001302</name>
</gene>
<evidence type="ECO:0000256" key="1">
    <source>
        <dbReference type="SAM" id="Phobius"/>
    </source>
</evidence>
<keyword evidence="3" id="KW-1185">Reference proteome</keyword>
<keyword evidence="1" id="KW-0472">Membrane</keyword>
<keyword evidence="1" id="KW-0812">Transmembrane</keyword>
<feature type="transmembrane region" description="Helical" evidence="1">
    <location>
        <begin position="44"/>
        <end position="64"/>
    </location>
</feature>
<dbReference type="EMBL" id="JACEIK010000105">
    <property type="protein sequence ID" value="MCD7449733.1"/>
    <property type="molecule type" value="Genomic_DNA"/>
</dbReference>
<name>A0ABS8RSD8_DATST</name>
<accession>A0ABS8RSD8</accession>
<keyword evidence="1" id="KW-1133">Transmembrane helix</keyword>
<dbReference type="Proteomes" id="UP000823775">
    <property type="component" value="Unassembled WGS sequence"/>
</dbReference>
<proteinExistence type="predicted"/>
<organism evidence="2 3">
    <name type="scientific">Datura stramonium</name>
    <name type="common">Jimsonweed</name>
    <name type="synonym">Common thornapple</name>
    <dbReference type="NCBI Taxonomy" id="4076"/>
    <lineage>
        <taxon>Eukaryota</taxon>
        <taxon>Viridiplantae</taxon>
        <taxon>Streptophyta</taxon>
        <taxon>Embryophyta</taxon>
        <taxon>Tracheophyta</taxon>
        <taxon>Spermatophyta</taxon>
        <taxon>Magnoliopsida</taxon>
        <taxon>eudicotyledons</taxon>
        <taxon>Gunneridae</taxon>
        <taxon>Pentapetalae</taxon>
        <taxon>asterids</taxon>
        <taxon>lamiids</taxon>
        <taxon>Solanales</taxon>
        <taxon>Solanaceae</taxon>
        <taxon>Solanoideae</taxon>
        <taxon>Datureae</taxon>
        <taxon>Datura</taxon>
    </lineage>
</organism>
<comment type="caution">
    <text evidence="2">The sequence shown here is derived from an EMBL/GenBank/DDBJ whole genome shotgun (WGS) entry which is preliminary data.</text>
</comment>
<reference evidence="2 3" key="1">
    <citation type="journal article" date="2021" name="BMC Genomics">
        <title>Datura genome reveals duplications of psychoactive alkaloid biosynthetic genes and high mutation rate following tissue culture.</title>
        <authorList>
            <person name="Rajewski A."/>
            <person name="Carter-House D."/>
            <person name="Stajich J."/>
            <person name="Litt A."/>
        </authorList>
    </citation>
    <scope>NUCLEOTIDE SEQUENCE [LARGE SCALE GENOMIC DNA]</scope>
    <source>
        <strain evidence="2">AR-01</strain>
    </source>
</reference>
<evidence type="ECO:0000313" key="2">
    <source>
        <dbReference type="EMBL" id="MCD7449733.1"/>
    </source>
</evidence>
<evidence type="ECO:0000313" key="3">
    <source>
        <dbReference type="Proteomes" id="UP000823775"/>
    </source>
</evidence>
<sequence length="94" mass="10811">MAVVAAIEEEGRSNVPNRQVDLPLPVQRPRLNQKRVSTVHAGRSMYISYLLIHFLLYEFTMIMIDPFDFVLYEEVIGLVKCAMEASLDLCTDDY</sequence>